<feature type="compositionally biased region" description="Low complexity" evidence="1">
    <location>
        <begin position="84"/>
        <end position="96"/>
    </location>
</feature>
<dbReference type="RefSeq" id="WP_219537333.1">
    <property type="nucleotide sequence ID" value="NZ_JBHUCM010000030.1"/>
</dbReference>
<dbReference type="Proteomes" id="UP001597097">
    <property type="component" value="Unassembled WGS sequence"/>
</dbReference>
<name>A0ABW4GHV0_9ACTN</name>
<proteinExistence type="predicted"/>
<feature type="region of interest" description="Disordered" evidence="1">
    <location>
        <begin position="1"/>
        <end position="110"/>
    </location>
</feature>
<dbReference type="InterPro" id="IPR000086">
    <property type="entry name" value="NUDIX_hydrolase_dom"/>
</dbReference>
<dbReference type="EMBL" id="JBHUCM010000030">
    <property type="protein sequence ID" value="MFD1541856.1"/>
    <property type="molecule type" value="Genomic_DNA"/>
</dbReference>
<organism evidence="3 4">
    <name type="scientific">Nonomuraea guangzhouensis</name>
    <dbReference type="NCBI Taxonomy" id="1291555"/>
    <lineage>
        <taxon>Bacteria</taxon>
        <taxon>Bacillati</taxon>
        <taxon>Actinomycetota</taxon>
        <taxon>Actinomycetes</taxon>
        <taxon>Streptosporangiales</taxon>
        <taxon>Streptosporangiaceae</taxon>
        <taxon>Nonomuraea</taxon>
    </lineage>
</organism>
<accession>A0ABW4GHV0</accession>
<sequence>MPRCPGEGTPTSKLPLSTPGGEVDAHETPEDATGREPREETGLDQPGPGSPPTIPTSPNTAGLTLPKRSSFWARRAPSVCEPDSSASAKAAKPSSPLLTRKSGRSCRSVP</sequence>
<feature type="compositionally biased region" description="Basic and acidic residues" evidence="1">
    <location>
        <begin position="23"/>
        <end position="41"/>
    </location>
</feature>
<reference evidence="4" key="1">
    <citation type="journal article" date="2019" name="Int. J. Syst. Evol. Microbiol.">
        <title>The Global Catalogue of Microorganisms (GCM) 10K type strain sequencing project: providing services to taxonomists for standard genome sequencing and annotation.</title>
        <authorList>
            <consortium name="The Broad Institute Genomics Platform"/>
            <consortium name="The Broad Institute Genome Sequencing Center for Infectious Disease"/>
            <person name="Wu L."/>
            <person name="Ma J."/>
        </authorList>
    </citation>
    <scope>NUCLEOTIDE SEQUENCE [LARGE SCALE GENOMIC DNA]</scope>
    <source>
        <strain evidence="4">CGMCC 1.15399</strain>
    </source>
</reference>
<evidence type="ECO:0000313" key="3">
    <source>
        <dbReference type="EMBL" id="MFD1541856.1"/>
    </source>
</evidence>
<evidence type="ECO:0000313" key="4">
    <source>
        <dbReference type="Proteomes" id="UP001597097"/>
    </source>
</evidence>
<gene>
    <name evidence="3" type="ORF">ACFSJ0_32740</name>
</gene>
<dbReference type="Pfam" id="PF00293">
    <property type="entry name" value="NUDIX"/>
    <property type="match status" value="1"/>
</dbReference>
<comment type="caution">
    <text evidence="3">The sequence shown here is derived from an EMBL/GenBank/DDBJ whole genome shotgun (WGS) entry which is preliminary data.</text>
</comment>
<keyword evidence="4" id="KW-1185">Reference proteome</keyword>
<evidence type="ECO:0000259" key="2">
    <source>
        <dbReference type="Pfam" id="PF00293"/>
    </source>
</evidence>
<evidence type="ECO:0000256" key="1">
    <source>
        <dbReference type="SAM" id="MobiDB-lite"/>
    </source>
</evidence>
<protein>
    <submittedName>
        <fullName evidence="3">NUDIX domain-containing protein</fullName>
    </submittedName>
</protein>
<feature type="domain" description="Nudix hydrolase" evidence="2">
    <location>
        <begin position="17"/>
        <end position="44"/>
    </location>
</feature>